<evidence type="ECO:0000256" key="3">
    <source>
        <dbReference type="ARBA" id="ARBA00012700"/>
    </source>
</evidence>
<dbReference type="RefSeq" id="XP_024730694.1">
    <property type="nucleotide sequence ID" value="XM_024875743.1"/>
</dbReference>
<protein>
    <recommendedName>
        <fullName evidence="9">Protein farnesyltransferase/geranylgeranyltransferase type-1 subunit alpha</fullName>
        <ecNumber evidence="4">2.5.1.58</ecNumber>
        <ecNumber evidence="3">2.5.1.59</ecNumber>
    </recommendedName>
    <alternativeName>
        <fullName evidence="12">CAAX farnesyltransferase subunit alpha</fullName>
    </alternativeName>
    <alternativeName>
        <fullName evidence="11">FTase-alpha</fullName>
    </alternativeName>
    <alternativeName>
        <fullName evidence="10">Ras proteins prenyltransferase subunit alpha</fullName>
    </alternativeName>
    <alternativeName>
        <fullName evidence="13">Type I protein geranyl-geranyltransferase subunit alpha</fullName>
    </alternativeName>
</protein>
<evidence type="ECO:0000256" key="9">
    <source>
        <dbReference type="ARBA" id="ARBA00040965"/>
    </source>
</evidence>
<name>A0A2J6SSR4_9HELO</name>
<evidence type="ECO:0000313" key="14">
    <source>
        <dbReference type="EMBL" id="PMD53790.1"/>
    </source>
</evidence>
<dbReference type="GO" id="GO:0005953">
    <property type="term" value="C:CAAX-protein geranylgeranyltransferase complex"/>
    <property type="evidence" value="ECO:0007669"/>
    <property type="project" value="TreeGrafter"/>
</dbReference>
<dbReference type="GO" id="GO:0004660">
    <property type="term" value="F:protein farnesyltransferase activity"/>
    <property type="evidence" value="ECO:0007669"/>
    <property type="project" value="UniProtKB-EC"/>
</dbReference>
<dbReference type="PANTHER" id="PTHR11129">
    <property type="entry name" value="PROTEIN FARNESYLTRANSFERASE ALPHA SUBUNIT/RAB GERANYLGERANYL TRANSFERASE ALPHA SUBUNIT"/>
    <property type="match status" value="1"/>
</dbReference>
<evidence type="ECO:0000256" key="12">
    <source>
        <dbReference type="ARBA" id="ARBA00043086"/>
    </source>
</evidence>
<evidence type="ECO:0000256" key="10">
    <source>
        <dbReference type="ARBA" id="ARBA00041392"/>
    </source>
</evidence>
<dbReference type="OrthoDB" id="272289at2759"/>
<dbReference type="AlphaFoldDB" id="A0A2J6SSR4"/>
<evidence type="ECO:0000313" key="15">
    <source>
        <dbReference type="Proteomes" id="UP000235371"/>
    </source>
</evidence>
<dbReference type="FunCoup" id="A0A2J6SSR4">
    <property type="interactions" value="193"/>
</dbReference>
<evidence type="ECO:0000256" key="4">
    <source>
        <dbReference type="ARBA" id="ARBA00012702"/>
    </source>
</evidence>
<dbReference type="Pfam" id="PF01239">
    <property type="entry name" value="PPTA"/>
    <property type="match status" value="5"/>
</dbReference>
<dbReference type="SUPFAM" id="SSF48439">
    <property type="entry name" value="Protein prenylyltransferase"/>
    <property type="match status" value="1"/>
</dbReference>
<keyword evidence="5" id="KW-0637">Prenyltransferase</keyword>
<dbReference type="InterPro" id="IPR002088">
    <property type="entry name" value="Prenyl_trans_a"/>
</dbReference>
<dbReference type="EMBL" id="KZ613871">
    <property type="protein sequence ID" value="PMD53790.1"/>
    <property type="molecule type" value="Genomic_DNA"/>
</dbReference>
<dbReference type="Proteomes" id="UP000235371">
    <property type="component" value="Unassembled WGS sequence"/>
</dbReference>
<dbReference type="GO" id="GO:0005965">
    <property type="term" value="C:protein farnesyltransferase complex"/>
    <property type="evidence" value="ECO:0007669"/>
    <property type="project" value="TreeGrafter"/>
</dbReference>
<evidence type="ECO:0000256" key="2">
    <source>
        <dbReference type="ARBA" id="ARBA00006734"/>
    </source>
</evidence>
<dbReference type="STRING" id="1095630.A0A2J6SSR4"/>
<evidence type="ECO:0000256" key="8">
    <source>
        <dbReference type="ARBA" id="ARBA00022842"/>
    </source>
</evidence>
<evidence type="ECO:0000256" key="11">
    <source>
        <dbReference type="ARBA" id="ARBA00042436"/>
    </source>
</evidence>
<dbReference type="PANTHER" id="PTHR11129:SF1">
    <property type="entry name" value="PROTEIN FARNESYLTRANSFERASE_GERANYLGERANYLTRANSFERASE TYPE-1 SUBUNIT ALPHA"/>
    <property type="match status" value="1"/>
</dbReference>
<reference evidence="14 15" key="1">
    <citation type="submission" date="2016-04" db="EMBL/GenBank/DDBJ databases">
        <title>A degradative enzymes factory behind the ericoid mycorrhizal symbiosis.</title>
        <authorList>
            <consortium name="DOE Joint Genome Institute"/>
            <person name="Martino E."/>
            <person name="Morin E."/>
            <person name="Grelet G."/>
            <person name="Kuo A."/>
            <person name="Kohler A."/>
            <person name="Daghino S."/>
            <person name="Barry K."/>
            <person name="Choi C."/>
            <person name="Cichocki N."/>
            <person name="Clum A."/>
            <person name="Copeland A."/>
            <person name="Hainaut M."/>
            <person name="Haridas S."/>
            <person name="Labutti K."/>
            <person name="Lindquist E."/>
            <person name="Lipzen A."/>
            <person name="Khouja H.-R."/>
            <person name="Murat C."/>
            <person name="Ohm R."/>
            <person name="Olson A."/>
            <person name="Spatafora J."/>
            <person name="Veneault-Fourrey C."/>
            <person name="Henrissat B."/>
            <person name="Grigoriev I."/>
            <person name="Martin F."/>
            <person name="Perotto S."/>
        </authorList>
    </citation>
    <scope>NUCLEOTIDE SEQUENCE [LARGE SCALE GENOMIC DNA]</scope>
    <source>
        <strain evidence="14 15">E</strain>
    </source>
</reference>
<comment type="similarity">
    <text evidence="2">Belongs to the protein prenyltransferase subunit alpha family.</text>
</comment>
<evidence type="ECO:0000256" key="13">
    <source>
        <dbReference type="ARBA" id="ARBA00043219"/>
    </source>
</evidence>
<organism evidence="14 15">
    <name type="scientific">Hyaloscypha bicolor E</name>
    <dbReference type="NCBI Taxonomy" id="1095630"/>
    <lineage>
        <taxon>Eukaryota</taxon>
        <taxon>Fungi</taxon>
        <taxon>Dikarya</taxon>
        <taxon>Ascomycota</taxon>
        <taxon>Pezizomycotina</taxon>
        <taxon>Leotiomycetes</taxon>
        <taxon>Helotiales</taxon>
        <taxon>Hyaloscyphaceae</taxon>
        <taxon>Hyaloscypha</taxon>
        <taxon>Hyaloscypha bicolor</taxon>
    </lineage>
</organism>
<dbReference type="Gene3D" id="1.25.40.120">
    <property type="entry name" value="Protein prenylyltransferase"/>
    <property type="match status" value="1"/>
</dbReference>
<evidence type="ECO:0000256" key="5">
    <source>
        <dbReference type="ARBA" id="ARBA00022602"/>
    </source>
</evidence>
<keyword evidence="6 14" id="KW-0808">Transferase</keyword>
<dbReference type="GeneID" id="36583822"/>
<accession>A0A2J6SSR4</accession>
<dbReference type="EC" id="2.5.1.58" evidence="4"/>
<keyword evidence="8" id="KW-0460">Magnesium</keyword>
<evidence type="ECO:0000256" key="6">
    <source>
        <dbReference type="ARBA" id="ARBA00022679"/>
    </source>
</evidence>
<dbReference type="InParanoid" id="A0A2J6SSR4"/>
<dbReference type="GO" id="GO:0004662">
    <property type="term" value="F:CAAX-protein geranylgeranyltransferase activity"/>
    <property type="evidence" value="ECO:0007669"/>
    <property type="project" value="UniProtKB-EC"/>
</dbReference>
<dbReference type="PROSITE" id="PS51147">
    <property type="entry name" value="PFTA"/>
    <property type="match status" value="5"/>
</dbReference>
<sequence length="340" mass="39548">MGKYEGDPEWDDVVPIPQDDGEGALAQIAYTDEYAEAMGYLRAVMAAKEYSQRVLDLTEHIISMNAAHYTVWLYRASTIFALNADISQELNWINEVALDNQKNYQIWHHRQLLLDHLYPGISSDSAALQDLTESEIEFMTQMFDEDAKNYHVWSYRQYFVRKLNLFNDAELKSIETLLRTDIRNNSAWSHRFYVVFSDPKHSTSGSRATEHDPRIPDEIIDREIEFSKAATFEAPQNQSPWNYLRGVLRKGGRKLSSQECFANEFVKIPEDGEEDIRSSHALDFLADVWAEEGKTEKADEALRLLGDKYDRIRKNYWDWRRGMLKEDEVTKAVEKVELGQ</sequence>
<gene>
    <name evidence="14" type="ORF">K444DRAFT_540839</name>
</gene>
<evidence type="ECO:0000256" key="1">
    <source>
        <dbReference type="ARBA" id="ARBA00001946"/>
    </source>
</evidence>
<keyword evidence="15" id="KW-1185">Reference proteome</keyword>
<keyword evidence="7" id="KW-0677">Repeat</keyword>
<comment type="cofactor">
    <cofactor evidence="1">
        <name>Mg(2+)</name>
        <dbReference type="ChEBI" id="CHEBI:18420"/>
    </cofactor>
</comment>
<proteinExistence type="inferred from homology"/>
<dbReference type="EC" id="2.5.1.59" evidence="3"/>
<evidence type="ECO:0000256" key="7">
    <source>
        <dbReference type="ARBA" id="ARBA00022737"/>
    </source>
</evidence>